<evidence type="ECO:0000256" key="1">
    <source>
        <dbReference type="ARBA" id="ARBA00004651"/>
    </source>
</evidence>
<evidence type="ECO:0000256" key="4">
    <source>
        <dbReference type="ARBA" id="ARBA00022692"/>
    </source>
</evidence>
<keyword evidence="2" id="KW-0813">Transport</keyword>
<name>K1SZV0_9ZZZZ</name>
<feature type="transmembrane region" description="Helical" evidence="7">
    <location>
        <begin position="94"/>
        <end position="116"/>
    </location>
</feature>
<dbReference type="GO" id="GO:0005886">
    <property type="term" value="C:plasma membrane"/>
    <property type="evidence" value="ECO:0007669"/>
    <property type="project" value="UniProtKB-SubCell"/>
</dbReference>
<accession>K1SZV0</accession>
<proteinExistence type="predicted"/>
<gene>
    <name evidence="8" type="ORF">LEA_16697</name>
</gene>
<keyword evidence="4 7" id="KW-0812">Transmembrane</keyword>
<dbReference type="PANTHER" id="PTHR43549">
    <property type="entry name" value="MULTIDRUG RESISTANCE PROTEIN YPNP-RELATED"/>
    <property type="match status" value="1"/>
</dbReference>
<dbReference type="PANTHER" id="PTHR43549:SF3">
    <property type="entry name" value="MULTIDRUG RESISTANCE PROTEIN YPNP-RELATED"/>
    <property type="match status" value="1"/>
</dbReference>
<feature type="transmembrane region" description="Helical" evidence="7">
    <location>
        <begin position="56"/>
        <end position="82"/>
    </location>
</feature>
<dbReference type="InterPro" id="IPR002528">
    <property type="entry name" value="MATE_fam"/>
</dbReference>
<dbReference type="InterPro" id="IPR052031">
    <property type="entry name" value="Membrane_Transporter-Flippase"/>
</dbReference>
<feature type="transmembrane region" description="Helical" evidence="7">
    <location>
        <begin position="167"/>
        <end position="186"/>
    </location>
</feature>
<comment type="caution">
    <text evidence="8">The sequence shown here is derived from an EMBL/GenBank/DDBJ whole genome shotgun (WGS) entry which is preliminary data.</text>
</comment>
<evidence type="ECO:0000256" key="2">
    <source>
        <dbReference type="ARBA" id="ARBA00022448"/>
    </source>
</evidence>
<reference evidence="8" key="1">
    <citation type="journal article" date="2013" name="Environ. Microbiol.">
        <title>Microbiota from the distal guts of lean and obese adolescents exhibit partial functional redundancy besides clear differences in community structure.</title>
        <authorList>
            <person name="Ferrer M."/>
            <person name="Ruiz A."/>
            <person name="Lanza F."/>
            <person name="Haange S.B."/>
            <person name="Oberbach A."/>
            <person name="Till H."/>
            <person name="Bargiela R."/>
            <person name="Campoy C."/>
            <person name="Segura M.T."/>
            <person name="Richter M."/>
            <person name="von Bergen M."/>
            <person name="Seifert J."/>
            <person name="Suarez A."/>
        </authorList>
    </citation>
    <scope>NUCLEOTIDE SEQUENCE</scope>
</reference>
<feature type="transmembrane region" description="Helical" evidence="7">
    <location>
        <begin position="136"/>
        <end position="155"/>
    </location>
</feature>
<organism evidence="8">
    <name type="scientific">human gut metagenome</name>
    <dbReference type="NCBI Taxonomy" id="408170"/>
    <lineage>
        <taxon>unclassified sequences</taxon>
        <taxon>metagenomes</taxon>
        <taxon>organismal metagenomes</taxon>
    </lineage>
</organism>
<dbReference type="GO" id="GO:0042910">
    <property type="term" value="F:xenobiotic transmembrane transporter activity"/>
    <property type="evidence" value="ECO:0007669"/>
    <property type="project" value="InterPro"/>
</dbReference>
<evidence type="ECO:0000256" key="5">
    <source>
        <dbReference type="ARBA" id="ARBA00022989"/>
    </source>
</evidence>
<feature type="non-terminal residue" evidence="8">
    <location>
        <position position="189"/>
    </location>
</feature>
<sequence>MLSKIDLTQGGITGTLLRFTLPMIIGSLLQQCYNIADTLIVGQCIGSGALAAVGSAYTLMVFLISILLGLSMGSGTVFSLQYGAGRTDSLRRSIYVSVLLIGTVTLILNIAVFVWIHPILRILQIPKDIYGMMYDYLWIIFWGIGFTFIYNFYAALLRAIGDAVTPLWFLAVSVVLNIGLDLFFILQLD</sequence>
<dbReference type="EMBL" id="AJWY01011415">
    <property type="protein sequence ID" value="EKC52816.1"/>
    <property type="molecule type" value="Genomic_DNA"/>
</dbReference>
<comment type="subcellular location">
    <subcellularLocation>
        <location evidence="1">Cell membrane</location>
        <topology evidence="1">Multi-pass membrane protein</topology>
    </subcellularLocation>
</comment>
<dbReference type="AlphaFoldDB" id="K1SZV0"/>
<evidence type="ECO:0000256" key="6">
    <source>
        <dbReference type="ARBA" id="ARBA00023136"/>
    </source>
</evidence>
<keyword evidence="3" id="KW-1003">Cell membrane</keyword>
<evidence type="ECO:0000256" key="7">
    <source>
        <dbReference type="SAM" id="Phobius"/>
    </source>
</evidence>
<keyword evidence="6 7" id="KW-0472">Membrane</keyword>
<keyword evidence="5 7" id="KW-1133">Transmembrane helix</keyword>
<dbReference type="Pfam" id="PF01554">
    <property type="entry name" value="MatE"/>
    <property type="match status" value="1"/>
</dbReference>
<evidence type="ECO:0000256" key="3">
    <source>
        <dbReference type="ARBA" id="ARBA00022475"/>
    </source>
</evidence>
<evidence type="ECO:0000313" key="8">
    <source>
        <dbReference type="EMBL" id="EKC52816.1"/>
    </source>
</evidence>
<protein>
    <submittedName>
        <fullName evidence="8">MATE efflux family protein</fullName>
    </submittedName>
</protein>
<dbReference type="GO" id="GO:0015297">
    <property type="term" value="F:antiporter activity"/>
    <property type="evidence" value="ECO:0007669"/>
    <property type="project" value="InterPro"/>
</dbReference>